<keyword evidence="3" id="KW-0446">Lipid-binding</keyword>
<name>A0ABP5FSP2_9ACTN</name>
<evidence type="ECO:0000256" key="3">
    <source>
        <dbReference type="ARBA" id="ARBA00023121"/>
    </source>
</evidence>
<evidence type="ECO:0000256" key="5">
    <source>
        <dbReference type="SAM" id="MobiDB-lite"/>
    </source>
</evidence>
<evidence type="ECO:0000256" key="1">
    <source>
        <dbReference type="ARBA" id="ARBA00004255"/>
    </source>
</evidence>
<gene>
    <name evidence="6" type="ORF">GCM10009839_33900</name>
</gene>
<comment type="caution">
    <text evidence="6">The sequence shown here is derived from an EMBL/GenBank/DDBJ whole genome shotgun (WGS) entry which is preliminary data.</text>
</comment>
<dbReference type="InterPro" id="IPR038261">
    <property type="entry name" value="GPP34-like_sf"/>
</dbReference>
<dbReference type="EMBL" id="BAAAQN010000017">
    <property type="protein sequence ID" value="GAA2031240.1"/>
    <property type="molecule type" value="Genomic_DNA"/>
</dbReference>
<evidence type="ECO:0000313" key="7">
    <source>
        <dbReference type="Proteomes" id="UP001500751"/>
    </source>
</evidence>
<comment type="subcellular location">
    <subcellularLocation>
        <location evidence="1">Golgi apparatus membrane</location>
        <topology evidence="1">Peripheral membrane protein</topology>
        <orientation evidence="1">Cytoplasmic side</orientation>
    </subcellularLocation>
</comment>
<feature type="compositionally biased region" description="Polar residues" evidence="5">
    <location>
        <begin position="68"/>
        <end position="82"/>
    </location>
</feature>
<dbReference type="Gene3D" id="1.10.3630.10">
    <property type="entry name" value="yeast vps74-n-term truncation variant domain like"/>
    <property type="match status" value="1"/>
</dbReference>
<keyword evidence="7" id="KW-1185">Reference proteome</keyword>
<keyword evidence="4" id="KW-0472">Membrane</keyword>
<sequence length="229" mass="25088">MPGLKRTERLADDFFLMVHDDLSGRPRLSDRILGLGLAGALLCELAILRAIDVEDGELTTSTDREDGNTTTAGADEPSSLTSELVREVRGEQRLPVRDWLNYLAADAAERVAGRMAAEALVYRKTSRLKLLGVSDRWMPMDTTTAEWPAIDVKLKVHNGNAYTHHLVLFGLTRATGLRHPSLFEVQGRLEDPAALEKTLEPLDGTLPLRQLLAHTEAAVGSAVTSQRIG</sequence>
<evidence type="ECO:0000313" key="6">
    <source>
        <dbReference type="EMBL" id="GAA2031240.1"/>
    </source>
</evidence>
<accession>A0ABP5FSP2</accession>
<evidence type="ECO:0008006" key="8">
    <source>
        <dbReference type="Google" id="ProtNLM"/>
    </source>
</evidence>
<protein>
    <recommendedName>
        <fullName evidence="8">Golgi phosphoprotein 3 GPP34</fullName>
    </recommendedName>
</protein>
<proteinExistence type="predicted"/>
<dbReference type="Proteomes" id="UP001500751">
    <property type="component" value="Unassembled WGS sequence"/>
</dbReference>
<organism evidence="6 7">
    <name type="scientific">Catenulispora yoronensis</name>
    <dbReference type="NCBI Taxonomy" id="450799"/>
    <lineage>
        <taxon>Bacteria</taxon>
        <taxon>Bacillati</taxon>
        <taxon>Actinomycetota</taxon>
        <taxon>Actinomycetes</taxon>
        <taxon>Catenulisporales</taxon>
        <taxon>Catenulisporaceae</taxon>
        <taxon>Catenulispora</taxon>
    </lineage>
</organism>
<keyword evidence="2" id="KW-0333">Golgi apparatus</keyword>
<dbReference type="Pfam" id="PF05719">
    <property type="entry name" value="GPP34"/>
    <property type="match status" value="1"/>
</dbReference>
<feature type="region of interest" description="Disordered" evidence="5">
    <location>
        <begin position="59"/>
        <end position="82"/>
    </location>
</feature>
<reference evidence="7" key="1">
    <citation type="journal article" date="2019" name="Int. J. Syst. Evol. Microbiol.">
        <title>The Global Catalogue of Microorganisms (GCM) 10K type strain sequencing project: providing services to taxonomists for standard genome sequencing and annotation.</title>
        <authorList>
            <consortium name="The Broad Institute Genomics Platform"/>
            <consortium name="The Broad Institute Genome Sequencing Center for Infectious Disease"/>
            <person name="Wu L."/>
            <person name="Ma J."/>
        </authorList>
    </citation>
    <scope>NUCLEOTIDE SEQUENCE [LARGE SCALE GENOMIC DNA]</scope>
    <source>
        <strain evidence="7">JCM 16014</strain>
    </source>
</reference>
<dbReference type="InterPro" id="IPR008628">
    <property type="entry name" value="GPP34-like"/>
</dbReference>
<evidence type="ECO:0000256" key="4">
    <source>
        <dbReference type="ARBA" id="ARBA00023136"/>
    </source>
</evidence>
<evidence type="ECO:0000256" key="2">
    <source>
        <dbReference type="ARBA" id="ARBA00023034"/>
    </source>
</evidence>